<dbReference type="AlphaFoldDB" id="A0A1B6KBE6"/>
<proteinExistence type="predicted"/>
<feature type="non-terminal residue" evidence="2">
    <location>
        <position position="114"/>
    </location>
</feature>
<feature type="region of interest" description="Disordered" evidence="1">
    <location>
        <begin position="1"/>
        <end position="29"/>
    </location>
</feature>
<name>A0A1B6KBE6_9HEMI</name>
<evidence type="ECO:0000313" key="2">
    <source>
        <dbReference type="EMBL" id="JAT08769.1"/>
    </source>
</evidence>
<sequence>GGVARSDDAHDGGGRDDSWDDNANASAPDACAERVRVSVAQCECQSAACERDAEVDETQQGSSRQRRTGVVSTTGLPSTPASRVEALIQRYTQLIQQHMEKSVTKSSRKTVRSS</sequence>
<feature type="non-terminal residue" evidence="2">
    <location>
        <position position="1"/>
    </location>
</feature>
<protein>
    <submittedName>
        <fullName evidence="2">Uncharacterized protein</fullName>
    </submittedName>
</protein>
<evidence type="ECO:0000256" key="1">
    <source>
        <dbReference type="SAM" id="MobiDB-lite"/>
    </source>
</evidence>
<feature type="region of interest" description="Disordered" evidence="1">
    <location>
        <begin position="50"/>
        <end position="83"/>
    </location>
</feature>
<accession>A0A1B6KBE6</accession>
<gene>
    <name evidence="2" type="ORF">g.53401</name>
</gene>
<dbReference type="EMBL" id="GEBQ01031208">
    <property type="protein sequence ID" value="JAT08769.1"/>
    <property type="molecule type" value="Transcribed_RNA"/>
</dbReference>
<organism evidence="2">
    <name type="scientific">Graphocephala atropunctata</name>
    <dbReference type="NCBI Taxonomy" id="36148"/>
    <lineage>
        <taxon>Eukaryota</taxon>
        <taxon>Metazoa</taxon>
        <taxon>Ecdysozoa</taxon>
        <taxon>Arthropoda</taxon>
        <taxon>Hexapoda</taxon>
        <taxon>Insecta</taxon>
        <taxon>Pterygota</taxon>
        <taxon>Neoptera</taxon>
        <taxon>Paraneoptera</taxon>
        <taxon>Hemiptera</taxon>
        <taxon>Auchenorrhyncha</taxon>
        <taxon>Membracoidea</taxon>
        <taxon>Cicadellidae</taxon>
        <taxon>Cicadellinae</taxon>
        <taxon>Cicadellini</taxon>
        <taxon>Graphocephala</taxon>
    </lineage>
</organism>
<feature type="compositionally biased region" description="Basic and acidic residues" evidence="1">
    <location>
        <begin position="1"/>
        <end position="17"/>
    </location>
</feature>
<feature type="compositionally biased region" description="Polar residues" evidence="1">
    <location>
        <begin position="70"/>
        <end position="81"/>
    </location>
</feature>
<reference evidence="2" key="1">
    <citation type="submission" date="2015-11" db="EMBL/GenBank/DDBJ databases">
        <title>De novo transcriptome assembly of four potential Pierce s Disease insect vectors from Arizona vineyards.</title>
        <authorList>
            <person name="Tassone E.E."/>
        </authorList>
    </citation>
    <scope>NUCLEOTIDE SEQUENCE</scope>
</reference>